<keyword evidence="5" id="KW-1185">Reference proteome</keyword>
<comment type="caution">
    <text evidence="4">The sequence shown here is derived from an EMBL/GenBank/DDBJ whole genome shotgun (WGS) entry which is preliminary data.</text>
</comment>
<evidence type="ECO:0000313" key="4">
    <source>
        <dbReference type="EMBL" id="POR04154.1"/>
    </source>
</evidence>
<dbReference type="InterPro" id="IPR005243">
    <property type="entry name" value="THIRX-like_proc"/>
</dbReference>
<feature type="active site" description="Nucleophile" evidence="1">
    <location>
        <position position="13"/>
    </location>
</feature>
<dbReference type="PIRSF" id="PIRSF037031">
    <property type="entry name" value="Redox_disulphide_2"/>
    <property type="match status" value="1"/>
</dbReference>
<evidence type="ECO:0000259" key="3">
    <source>
        <dbReference type="Pfam" id="PF13192"/>
    </source>
</evidence>
<feature type="active site" description="Nucleophile" evidence="1">
    <location>
        <position position="10"/>
    </location>
</feature>
<dbReference type="NCBIfam" id="TIGR00412">
    <property type="entry name" value="redox_disulf_2"/>
    <property type="match status" value="1"/>
</dbReference>
<dbReference type="PANTHER" id="PTHR36450">
    <property type="entry name" value="THIOREDOXIN"/>
    <property type="match status" value="1"/>
</dbReference>
<dbReference type="EMBL" id="LPWH01000049">
    <property type="protein sequence ID" value="POR04154.1"/>
    <property type="molecule type" value="Genomic_DNA"/>
</dbReference>
<feature type="disulfide bond" description="Redox-active" evidence="2">
    <location>
        <begin position="10"/>
        <end position="13"/>
    </location>
</feature>
<dbReference type="InterPro" id="IPR012336">
    <property type="entry name" value="Thioredoxin-like_fold"/>
</dbReference>
<keyword evidence="2" id="KW-1015">Disulfide bond</keyword>
<evidence type="ECO:0000313" key="5">
    <source>
        <dbReference type="Proteomes" id="UP000237350"/>
    </source>
</evidence>
<reference evidence="5" key="1">
    <citation type="submission" date="2015-12" db="EMBL/GenBank/DDBJ databases">
        <authorList>
            <person name="Lodha T.D."/>
            <person name="Chintalapati S."/>
            <person name="Chintalapati V.R."/>
            <person name="Sravanthi T."/>
        </authorList>
    </citation>
    <scope>NUCLEOTIDE SEQUENCE [LARGE SCALE GENOMIC DNA]</scope>
    <source>
        <strain evidence="5">JC133</strain>
    </source>
</reference>
<evidence type="ECO:0000256" key="2">
    <source>
        <dbReference type="PIRSR" id="PIRSR037031-51"/>
    </source>
</evidence>
<accession>A0A2S4JXB5</accession>
<dbReference type="Gene3D" id="3.40.30.10">
    <property type="entry name" value="Glutaredoxin"/>
    <property type="match status" value="1"/>
</dbReference>
<proteinExistence type="predicted"/>
<dbReference type="AlphaFoldDB" id="A0A2S4JXB5"/>
<protein>
    <submittedName>
        <fullName evidence="4">Redox-active disulfide protein 2</fullName>
    </submittedName>
</protein>
<dbReference type="SUPFAM" id="SSF52833">
    <property type="entry name" value="Thioredoxin-like"/>
    <property type="match status" value="1"/>
</dbReference>
<dbReference type="Proteomes" id="UP000237350">
    <property type="component" value="Unassembled WGS sequence"/>
</dbReference>
<dbReference type="OrthoDB" id="9800630at2"/>
<dbReference type="PANTHER" id="PTHR36450:SF1">
    <property type="entry name" value="THIOREDOXIN"/>
    <property type="match status" value="1"/>
</dbReference>
<gene>
    <name evidence="4" type="ORF">AU468_04050</name>
</gene>
<dbReference type="Pfam" id="PF13192">
    <property type="entry name" value="Thioredoxin_3"/>
    <property type="match status" value="1"/>
</dbReference>
<feature type="domain" description="Thioredoxin-like fold" evidence="3">
    <location>
        <begin position="1"/>
        <end position="75"/>
    </location>
</feature>
<keyword evidence="2" id="KW-0676">Redox-active center</keyword>
<evidence type="ECO:0000256" key="1">
    <source>
        <dbReference type="PIRSR" id="PIRSR037031-50"/>
    </source>
</evidence>
<dbReference type="InterPro" id="IPR036249">
    <property type="entry name" value="Thioredoxin-like_sf"/>
</dbReference>
<sequence>MKIQILGPGCANCTNLEKNARRAAETLGIQAEFEKITDLDQIMEMGVLRTPGLAVDGRVVQSGKVFSAEELAQALTPYINQRSE</sequence>
<organism evidence="4 5">
    <name type="scientific">Alkalispirochaeta sphaeroplastigenens</name>
    <dbReference type="NCBI Taxonomy" id="1187066"/>
    <lineage>
        <taxon>Bacteria</taxon>
        <taxon>Pseudomonadati</taxon>
        <taxon>Spirochaetota</taxon>
        <taxon>Spirochaetia</taxon>
        <taxon>Spirochaetales</taxon>
        <taxon>Spirochaetaceae</taxon>
        <taxon>Alkalispirochaeta</taxon>
    </lineage>
</organism>
<name>A0A2S4JXB5_9SPIO</name>
<dbReference type="RefSeq" id="WP_103679607.1">
    <property type="nucleotide sequence ID" value="NZ_LPWH01000049.1"/>
</dbReference>